<keyword evidence="1" id="KW-0805">Transcription regulation</keyword>
<dbReference type="KEGG" id="bbev:BBEV_0803"/>
<keyword evidence="4" id="KW-0804">Transcription</keyword>
<proteinExistence type="predicted"/>
<dbReference type="Pfam" id="PF13545">
    <property type="entry name" value="HTH_Crp_2"/>
    <property type="match status" value="1"/>
</dbReference>
<dbReference type="SUPFAM" id="SSF46785">
    <property type="entry name" value="Winged helix' DNA-binding domain"/>
    <property type="match status" value="1"/>
</dbReference>
<reference evidence="7 8" key="1">
    <citation type="submission" date="2015-08" db="EMBL/GenBank/DDBJ databases">
        <title>The complete genome sequence of Bacillus beveridgei MLTeJB.</title>
        <authorList>
            <person name="Hanson T.E."/>
            <person name="Mesa C."/>
            <person name="Basesman S.M."/>
            <person name="Oremland R.S."/>
        </authorList>
    </citation>
    <scope>NUCLEOTIDE SEQUENCE [LARGE SCALE GENOMIC DNA]</scope>
    <source>
        <strain evidence="7 8">MLTeJB</strain>
    </source>
</reference>
<dbReference type="InterPro" id="IPR036390">
    <property type="entry name" value="WH_DNA-bd_sf"/>
</dbReference>
<dbReference type="InterPro" id="IPR036388">
    <property type="entry name" value="WH-like_DNA-bd_sf"/>
</dbReference>
<dbReference type="EMBL" id="CP012502">
    <property type="protein sequence ID" value="AOM82174.1"/>
    <property type="molecule type" value="Genomic_DNA"/>
</dbReference>
<keyword evidence="8" id="KW-1185">Reference proteome</keyword>
<dbReference type="InterPro" id="IPR014710">
    <property type="entry name" value="RmlC-like_jellyroll"/>
</dbReference>
<dbReference type="Gene3D" id="1.10.10.10">
    <property type="entry name" value="Winged helix-like DNA-binding domain superfamily/Winged helix DNA-binding domain"/>
    <property type="match status" value="1"/>
</dbReference>
<dbReference type="GO" id="GO:0005829">
    <property type="term" value="C:cytosol"/>
    <property type="evidence" value="ECO:0007669"/>
    <property type="project" value="TreeGrafter"/>
</dbReference>
<dbReference type="SMART" id="SM00100">
    <property type="entry name" value="cNMP"/>
    <property type="match status" value="1"/>
</dbReference>
<dbReference type="OrthoDB" id="9810708at2"/>
<dbReference type="PANTHER" id="PTHR24567">
    <property type="entry name" value="CRP FAMILY TRANSCRIPTIONAL REGULATORY PROTEIN"/>
    <property type="match status" value="1"/>
</dbReference>
<dbReference type="RefSeq" id="WP_069364288.1">
    <property type="nucleotide sequence ID" value="NZ_CP012502.1"/>
</dbReference>
<dbReference type="STRING" id="632773.BBEV_0803"/>
<dbReference type="SMART" id="SM00419">
    <property type="entry name" value="HTH_CRP"/>
    <property type="match status" value="1"/>
</dbReference>
<dbReference type="PROSITE" id="PS50042">
    <property type="entry name" value="CNMP_BINDING_3"/>
    <property type="match status" value="1"/>
</dbReference>
<gene>
    <name evidence="7" type="primary">fnr-1</name>
    <name evidence="7" type="ORF">BBEV_0803</name>
</gene>
<evidence type="ECO:0000259" key="5">
    <source>
        <dbReference type="PROSITE" id="PS50042"/>
    </source>
</evidence>
<evidence type="ECO:0000313" key="8">
    <source>
        <dbReference type="Proteomes" id="UP000094463"/>
    </source>
</evidence>
<keyword evidence="3" id="KW-0010">Activator</keyword>
<protein>
    <submittedName>
        <fullName evidence="7">Transcriptional regulator, Crp/Fnr family</fullName>
    </submittedName>
</protein>
<dbReference type="Pfam" id="PF00027">
    <property type="entry name" value="cNMP_binding"/>
    <property type="match status" value="1"/>
</dbReference>
<dbReference type="InterPro" id="IPR012318">
    <property type="entry name" value="HTH_CRP"/>
</dbReference>
<feature type="domain" description="Cyclic nucleotide-binding" evidence="5">
    <location>
        <begin position="4"/>
        <end position="107"/>
    </location>
</feature>
<evidence type="ECO:0000256" key="4">
    <source>
        <dbReference type="ARBA" id="ARBA00023163"/>
    </source>
</evidence>
<dbReference type="CDD" id="cd00038">
    <property type="entry name" value="CAP_ED"/>
    <property type="match status" value="1"/>
</dbReference>
<name>A0A1D7QT42_9BACI</name>
<evidence type="ECO:0000313" key="7">
    <source>
        <dbReference type="EMBL" id="AOM82174.1"/>
    </source>
</evidence>
<evidence type="ECO:0000256" key="3">
    <source>
        <dbReference type="ARBA" id="ARBA00023159"/>
    </source>
</evidence>
<dbReference type="SUPFAM" id="SSF51206">
    <property type="entry name" value="cAMP-binding domain-like"/>
    <property type="match status" value="1"/>
</dbReference>
<dbReference type="Gene3D" id="2.60.120.10">
    <property type="entry name" value="Jelly Rolls"/>
    <property type="match status" value="1"/>
</dbReference>
<evidence type="ECO:0000256" key="2">
    <source>
        <dbReference type="ARBA" id="ARBA00023125"/>
    </source>
</evidence>
<evidence type="ECO:0000256" key="1">
    <source>
        <dbReference type="ARBA" id="ARBA00023015"/>
    </source>
</evidence>
<dbReference type="InterPro" id="IPR050397">
    <property type="entry name" value="Env_Response_Regulators"/>
</dbReference>
<keyword evidence="2" id="KW-0238">DNA-binding</keyword>
<organism evidence="7 8">
    <name type="scientific">Salisediminibacterium beveridgei</name>
    <dbReference type="NCBI Taxonomy" id="632773"/>
    <lineage>
        <taxon>Bacteria</taxon>
        <taxon>Bacillati</taxon>
        <taxon>Bacillota</taxon>
        <taxon>Bacilli</taxon>
        <taxon>Bacillales</taxon>
        <taxon>Bacillaceae</taxon>
        <taxon>Salisediminibacterium</taxon>
    </lineage>
</organism>
<dbReference type="Proteomes" id="UP000094463">
    <property type="component" value="Chromosome"/>
</dbReference>
<dbReference type="GO" id="GO:0003700">
    <property type="term" value="F:DNA-binding transcription factor activity"/>
    <property type="evidence" value="ECO:0007669"/>
    <property type="project" value="TreeGrafter"/>
</dbReference>
<feature type="domain" description="HTH crp-type" evidence="6">
    <location>
        <begin position="138"/>
        <end position="211"/>
    </location>
</feature>
<dbReference type="InterPro" id="IPR000595">
    <property type="entry name" value="cNMP-bd_dom"/>
</dbReference>
<sequence length="229" mass="26332">MKPFLTRLQPHDYDLLMINAKEETFQEGDFVFKEGQSSDRIFFISKGTVRVHKELDPDKEITVFIRGELDSIGEIGIFSGNTYSNSAQAIEKTDVFYIEKEAMEKIIVDNGRIGLEFTRWIAESLEASKAKLRDYLAFGSEGAVASFFIRAANMYGKDMPDGILIKQVFAVQDIARHLGISRETVSRIISKWRQKDVLEKKYRFYHIKDIQFFRDILSCETCGVQNCVI</sequence>
<dbReference type="InterPro" id="IPR018490">
    <property type="entry name" value="cNMP-bd_dom_sf"/>
</dbReference>
<accession>A0A1D7QT42</accession>
<dbReference type="GO" id="GO:0003677">
    <property type="term" value="F:DNA binding"/>
    <property type="evidence" value="ECO:0007669"/>
    <property type="project" value="UniProtKB-KW"/>
</dbReference>
<dbReference type="AlphaFoldDB" id="A0A1D7QT42"/>
<dbReference type="PANTHER" id="PTHR24567:SF74">
    <property type="entry name" value="HTH-TYPE TRANSCRIPTIONAL REGULATOR ARCR"/>
    <property type="match status" value="1"/>
</dbReference>
<dbReference type="PROSITE" id="PS51063">
    <property type="entry name" value="HTH_CRP_2"/>
    <property type="match status" value="1"/>
</dbReference>
<evidence type="ECO:0000259" key="6">
    <source>
        <dbReference type="PROSITE" id="PS51063"/>
    </source>
</evidence>